<reference evidence="1 2" key="1">
    <citation type="submission" date="2015-03" db="EMBL/GenBank/DDBJ databases">
        <title>Genome assembly of Sandaracinus amylolyticus DSM 53668.</title>
        <authorList>
            <person name="Sharma G."/>
            <person name="Subramanian S."/>
        </authorList>
    </citation>
    <scope>NUCLEOTIDE SEQUENCE [LARGE SCALE GENOMIC DNA]</scope>
    <source>
        <strain evidence="1 2">DSM 53668</strain>
    </source>
</reference>
<evidence type="ECO:0000313" key="2">
    <source>
        <dbReference type="Proteomes" id="UP000034883"/>
    </source>
</evidence>
<name>A0A0F6W8G1_9BACT</name>
<organism evidence="1 2">
    <name type="scientific">Sandaracinus amylolyticus</name>
    <dbReference type="NCBI Taxonomy" id="927083"/>
    <lineage>
        <taxon>Bacteria</taxon>
        <taxon>Pseudomonadati</taxon>
        <taxon>Myxococcota</taxon>
        <taxon>Polyangia</taxon>
        <taxon>Polyangiales</taxon>
        <taxon>Sandaracinaceae</taxon>
        <taxon>Sandaracinus</taxon>
    </lineage>
</organism>
<sequence length="207" mass="22928">MQSARHSRPSFPHPGAGERARLRIAGVDRPIVTTVARRRDDALVVVQELPFLRVGSEVRDEDGRLARIVRVAVDLSRDQVPRLVLELAYEAEDDEDREGGSGVIEIDLEDREARRMRDATLGYETQRAAPAGSRGVTRRARSAEDTLLFATEAGAARDERPSTPPHLARRGSELELSLRALFMRIEAAVEALTRGLTQAFVALRTDP</sequence>
<keyword evidence="2" id="KW-1185">Reference proteome</keyword>
<evidence type="ECO:0000313" key="1">
    <source>
        <dbReference type="EMBL" id="AKF09977.1"/>
    </source>
</evidence>
<protein>
    <submittedName>
        <fullName evidence="1">Uncharacterized protein</fullName>
    </submittedName>
</protein>
<dbReference type="STRING" id="927083.DB32_007126"/>
<gene>
    <name evidence="1" type="ORF">DB32_007126</name>
</gene>
<dbReference type="Proteomes" id="UP000034883">
    <property type="component" value="Chromosome"/>
</dbReference>
<dbReference type="EMBL" id="CP011125">
    <property type="protein sequence ID" value="AKF09977.1"/>
    <property type="molecule type" value="Genomic_DNA"/>
</dbReference>
<proteinExistence type="predicted"/>
<accession>A0A0F6W8G1</accession>
<dbReference type="KEGG" id="samy:DB32_007126"/>
<dbReference type="AlphaFoldDB" id="A0A0F6W8G1"/>
<dbReference type="RefSeq" id="WP_053236977.1">
    <property type="nucleotide sequence ID" value="NZ_CP011125.1"/>
</dbReference>